<reference evidence="2" key="1">
    <citation type="journal article" date="2019" name="Int. J. Syst. Evol. Microbiol.">
        <title>The Global Catalogue of Microorganisms (GCM) 10K type strain sequencing project: providing services to taxonomists for standard genome sequencing and annotation.</title>
        <authorList>
            <consortium name="The Broad Institute Genomics Platform"/>
            <consortium name="The Broad Institute Genome Sequencing Center for Infectious Disease"/>
            <person name="Wu L."/>
            <person name="Ma J."/>
        </authorList>
    </citation>
    <scope>NUCLEOTIDE SEQUENCE [LARGE SCALE GENOMIC DNA]</scope>
    <source>
        <strain evidence="2">CGMCC 1.12371</strain>
    </source>
</reference>
<dbReference type="Proteomes" id="UP001596501">
    <property type="component" value="Unassembled WGS sequence"/>
</dbReference>
<organism evidence="1 2">
    <name type="scientific">Hydrogenophaga atypica</name>
    <dbReference type="NCBI Taxonomy" id="249409"/>
    <lineage>
        <taxon>Bacteria</taxon>
        <taxon>Pseudomonadati</taxon>
        <taxon>Pseudomonadota</taxon>
        <taxon>Betaproteobacteria</taxon>
        <taxon>Burkholderiales</taxon>
        <taxon>Comamonadaceae</taxon>
        <taxon>Hydrogenophaga</taxon>
    </lineage>
</organism>
<proteinExistence type="predicted"/>
<comment type="caution">
    <text evidence="1">The sequence shown here is derived from an EMBL/GenBank/DDBJ whole genome shotgun (WGS) entry which is preliminary data.</text>
</comment>
<accession>A0ABW2QHL8</accession>
<evidence type="ECO:0000313" key="2">
    <source>
        <dbReference type="Proteomes" id="UP001596501"/>
    </source>
</evidence>
<protein>
    <recommendedName>
        <fullName evidence="3">Ubiquinone biosynthesis protein UbiJ</fullName>
    </recommendedName>
</protein>
<keyword evidence="2" id="KW-1185">Reference proteome</keyword>
<gene>
    <name evidence="1" type="ORF">ACFQPB_08685</name>
</gene>
<evidence type="ECO:0000313" key="1">
    <source>
        <dbReference type="EMBL" id="MFC7408934.1"/>
    </source>
</evidence>
<dbReference type="EMBL" id="JBHTCA010000004">
    <property type="protein sequence ID" value="MFC7408934.1"/>
    <property type="molecule type" value="Genomic_DNA"/>
</dbReference>
<sequence length="186" mass="20056">MKQASPISFPPFDFLQSLAASVQLPDWLVAELQNRVVLFANHVLMQEPQAQERLKRQTGKVMLVRWGVFDLRLAATPAGLLERTHVAAEPDLSITLVQTSPLAVAQAVMSGQKPDVSIQGDVALAADVAWLADNLRWDMEEDLSRFLGDAAAHTLVSQAQALATAVRGFVSRVVPGAAADVPKAQP</sequence>
<name>A0ABW2QHL8_9BURK</name>
<dbReference type="RefSeq" id="WP_382221928.1">
    <property type="nucleotide sequence ID" value="NZ_JBHTCA010000004.1"/>
</dbReference>
<dbReference type="InterPro" id="IPR038989">
    <property type="entry name" value="UbiJ"/>
</dbReference>
<evidence type="ECO:0008006" key="3">
    <source>
        <dbReference type="Google" id="ProtNLM"/>
    </source>
</evidence>
<dbReference type="PANTHER" id="PTHR38693:SF1">
    <property type="entry name" value="UBIQUINONE BIOSYNTHESIS ACCESSORY FACTOR UBIJ"/>
    <property type="match status" value="1"/>
</dbReference>
<dbReference type="PANTHER" id="PTHR38693">
    <property type="entry name" value="UBIQUINONE BIOSYNTHESIS PROTEIN UBIJ"/>
    <property type="match status" value="1"/>
</dbReference>